<organism evidence="2 3">
    <name type="scientific">Psychroflexus planctonicus</name>
    <dbReference type="NCBI Taxonomy" id="1526575"/>
    <lineage>
        <taxon>Bacteria</taxon>
        <taxon>Pseudomonadati</taxon>
        <taxon>Bacteroidota</taxon>
        <taxon>Flavobacteriia</taxon>
        <taxon>Flavobacteriales</taxon>
        <taxon>Flavobacteriaceae</taxon>
        <taxon>Psychroflexus</taxon>
    </lineage>
</organism>
<protein>
    <recommendedName>
        <fullName evidence="1">Phytase-like domain-containing protein</fullName>
    </recommendedName>
</protein>
<proteinExistence type="predicted"/>
<dbReference type="EMBL" id="BMGM01000006">
    <property type="protein sequence ID" value="GGE36014.1"/>
    <property type="molecule type" value="Genomic_DNA"/>
</dbReference>
<reference evidence="3" key="1">
    <citation type="journal article" date="2019" name="Int. J. Syst. Evol. Microbiol.">
        <title>The Global Catalogue of Microorganisms (GCM) 10K type strain sequencing project: providing services to taxonomists for standard genome sequencing and annotation.</title>
        <authorList>
            <consortium name="The Broad Institute Genomics Platform"/>
            <consortium name="The Broad Institute Genome Sequencing Center for Infectious Disease"/>
            <person name="Wu L."/>
            <person name="Ma J."/>
        </authorList>
    </citation>
    <scope>NUCLEOTIDE SEQUENCE [LARGE SCALE GENOMIC DNA]</scope>
    <source>
        <strain evidence="3">CGMCC 1.12931</strain>
    </source>
</reference>
<comment type="caution">
    <text evidence="2">The sequence shown here is derived from an EMBL/GenBank/DDBJ whole genome shotgun (WGS) entry which is preliminary data.</text>
</comment>
<name>A0ABQ1SI00_9FLAO</name>
<evidence type="ECO:0000313" key="2">
    <source>
        <dbReference type="EMBL" id="GGE36014.1"/>
    </source>
</evidence>
<dbReference type="RefSeq" id="WP_188458515.1">
    <property type="nucleotide sequence ID" value="NZ_BMGM01000006.1"/>
</dbReference>
<evidence type="ECO:0000259" key="1">
    <source>
        <dbReference type="Pfam" id="PF13449"/>
    </source>
</evidence>
<dbReference type="InterPro" id="IPR027372">
    <property type="entry name" value="Phytase-like_dom"/>
</dbReference>
<dbReference type="PROSITE" id="PS51257">
    <property type="entry name" value="PROKAR_LIPOPROTEIN"/>
    <property type="match status" value="1"/>
</dbReference>
<dbReference type="PANTHER" id="PTHR37957">
    <property type="entry name" value="BLR7070 PROTEIN"/>
    <property type="match status" value="1"/>
</dbReference>
<dbReference type="Proteomes" id="UP000599179">
    <property type="component" value="Unassembled WGS sequence"/>
</dbReference>
<feature type="domain" description="Phytase-like" evidence="1">
    <location>
        <begin position="48"/>
        <end position="346"/>
    </location>
</feature>
<accession>A0ABQ1SI00</accession>
<sequence length="363" mass="42052">MKNILFILICFSFISCSVTRIAKEPKYQLKLLDEYVIPAKTFFNTYEIGGLSGIDFKNDTLIFIDDRSTKPIIYTAKWEASDRKIDSLVFIKSTNLKETDATFRKMSMDLESIRFGKNKNFWLTSEGNIKKQKNASVFQIDADGNFKMKMNLPKHLQVNGSNFPFHNRVFEGMTWSFNKDFIWVATELPLENDGKKPQLWNTFSPVRFTQFNSTTGNAQQQFVYQLDRIVRLPFLPFYTNGVTEILILNQDEFLVIERAYSAGRGKRSNRVKLFVTNYKTVSNTLEMEQISKKDQVKTADKHLLLDFKKTRKQLPSKRIDNIEGLCFGPTLANGNKSLLFVSDNNFNSFGEQITQIIWMELAE</sequence>
<dbReference type="PANTHER" id="PTHR37957:SF1">
    <property type="entry name" value="PHYTASE-LIKE DOMAIN-CONTAINING PROTEIN"/>
    <property type="match status" value="1"/>
</dbReference>
<evidence type="ECO:0000313" key="3">
    <source>
        <dbReference type="Proteomes" id="UP000599179"/>
    </source>
</evidence>
<dbReference type="Pfam" id="PF13449">
    <property type="entry name" value="Phytase-like"/>
    <property type="match status" value="1"/>
</dbReference>
<gene>
    <name evidence="2" type="ORF">GCM10010832_15260</name>
</gene>
<keyword evidence="3" id="KW-1185">Reference proteome</keyword>